<dbReference type="InterPro" id="IPR015300">
    <property type="entry name" value="DNA-bd_pseudobarrel_sf"/>
</dbReference>
<evidence type="ECO:0000256" key="5">
    <source>
        <dbReference type="ARBA" id="ARBA00023242"/>
    </source>
</evidence>
<dbReference type="Gene3D" id="2.40.330.10">
    <property type="entry name" value="DNA-binding pseudobarrel domain"/>
    <property type="match status" value="1"/>
</dbReference>
<dbReference type="Pfam" id="PF03004">
    <property type="entry name" value="Transposase_24"/>
    <property type="match status" value="1"/>
</dbReference>
<dbReference type="SUPFAM" id="SSF101936">
    <property type="entry name" value="DNA-binding pseudobarrel domain"/>
    <property type="match status" value="1"/>
</dbReference>
<feature type="compositionally biased region" description="Polar residues" evidence="7">
    <location>
        <begin position="931"/>
        <end position="953"/>
    </location>
</feature>
<dbReference type="PROSITE" id="PS50863">
    <property type="entry name" value="B3"/>
    <property type="match status" value="1"/>
</dbReference>
<dbReference type="GO" id="GO:0003677">
    <property type="term" value="F:DNA binding"/>
    <property type="evidence" value="ECO:0007669"/>
    <property type="project" value="UniProtKB-KW"/>
</dbReference>
<keyword evidence="5" id="KW-0539">Nucleus</keyword>
<dbReference type="AlphaFoldDB" id="A0A7J7N7L4"/>
<dbReference type="Pfam" id="PF02362">
    <property type="entry name" value="B3"/>
    <property type="match status" value="1"/>
</dbReference>
<dbReference type="InterPro" id="IPR003340">
    <property type="entry name" value="B3_DNA-bd"/>
</dbReference>
<organism evidence="9 10">
    <name type="scientific">Kingdonia uniflora</name>
    <dbReference type="NCBI Taxonomy" id="39325"/>
    <lineage>
        <taxon>Eukaryota</taxon>
        <taxon>Viridiplantae</taxon>
        <taxon>Streptophyta</taxon>
        <taxon>Embryophyta</taxon>
        <taxon>Tracheophyta</taxon>
        <taxon>Spermatophyta</taxon>
        <taxon>Magnoliopsida</taxon>
        <taxon>Ranunculales</taxon>
        <taxon>Circaeasteraceae</taxon>
        <taxon>Kingdonia</taxon>
    </lineage>
</organism>
<keyword evidence="10" id="KW-1185">Reference proteome</keyword>
<dbReference type="PANTHER" id="PTHR48258:SF8">
    <property type="entry name" value="DUF4216 DOMAIN-CONTAINING PROTEIN"/>
    <property type="match status" value="1"/>
</dbReference>
<evidence type="ECO:0000256" key="4">
    <source>
        <dbReference type="ARBA" id="ARBA00023163"/>
    </source>
</evidence>
<feature type="coiled-coil region" evidence="6">
    <location>
        <begin position="141"/>
        <end position="175"/>
    </location>
</feature>
<evidence type="ECO:0000256" key="1">
    <source>
        <dbReference type="ARBA" id="ARBA00004123"/>
    </source>
</evidence>
<gene>
    <name evidence="9" type="ORF">GIB67_001401</name>
</gene>
<dbReference type="SMART" id="SM01019">
    <property type="entry name" value="B3"/>
    <property type="match status" value="1"/>
</dbReference>
<protein>
    <recommendedName>
        <fullName evidence="8">TF-B3 domain-containing protein</fullName>
    </recommendedName>
</protein>
<dbReference type="InterPro" id="IPR025312">
    <property type="entry name" value="DUF4216"/>
</dbReference>
<keyword evidence="3" id="KW-0238">DNA-binding</keyword>
<comment type="subcellular location">
    <subcellularLocation>
        <location evidence="1">Nucleus</location>
    </subcellularLocation>
</comment>
<feature type="region of interest" description="Disordered" evidence="7">
    <location>
        <begin position="931"/>
        <end position="957"/>
    </location>
</feature>
<sequence>MFPSNVSGRFWLALPPKLCASHLPKNDIMITLVDVKDEEYTVKYIVKALAVSAGWRIFVVAHKLTKGNALVFQLVEDVKFKVYIIRTYGSSRDNEGSGLCSLNVKAKQNTPSPPAKLKQLKKLICGSEHDSKERKEFLAQQARMSGEIKTLEAKLVDLKDAVEKLDIEVAKHTNNTESHELKLQKELDAPWSSSKLEALHLTLLRFEKRKICIQILLDVVRDGFTKTYKVWYAHGEKEIHEDIKHVELFEQHQNEIFMDDSGNNIGNPVIPDNGDMVNSIFEGGAANVSSKYQEPSEDDSIAELKKNVLEAMIALYPGCEGFTVLTFIIKLCKLKVKHNWSGKFNILTKLEKSLDGSLFTPPDLLNVVDYNENNDEGGPVGSSQEFVIEGIVYEQARMWVLKSPPCYDTWKREHDNFIKFRKLAMGKRSGQYKIPSEEEFIPWLKKKVQTAKNVDINFADIVRGPSYYANRYKKYCVNGFLFVTKDYEATKQYQNSGVSTSAMTTFRSSCSDKNSKEESTIYYGVLEGIIELQYREGYKAVLFKCAWANITHHGVKVDVEANLTLVNLSNLIRSDHMADEPFILVEHAIQVFYSLDPKDPDWHVVLQVPSKVYVDDDACLLSNELSFKDHTTHSLDFDSAVVDTAGNISSRTSSSSRRRGPSRGSKPLPDGKKKKVEVNSWGQPIRGVNSYSTTVGTLTRNHIPINYKKFTNVTDELIHIVKTELELTFDLRRVANFSILRRINDTWKRHKSRLNKKYIKGKDPAKIKATPPPFVLKEVWAQSKKNTENRNKVKAPCTTDRTSMVVVRHNLAMEKNVPDEDVGRADVFIKAHTKADKTYQCPEIIEKLQENMNLYPDSNKIGHDDVLAKTLGKDKKGHMIAMGIDITPSFVANAIHIVEENEDLKATNNELKTMLLNMLTDLDDHIKKTSGAPQIQPSLSYNAPSNSSQATQRKQSDLNREYKLNGYPEGIVVYGIVADVSPDAFCHNKQLGDGYYKIEIFNVINEDALLFRQDSFTKTIGDVGKIFLTPPMANLSFTLPIPIPDKGGGKRLYSLISFLRFPISDPDNLLWGILDIDGLMDVLWGILDIEQPGTQTINKIVVPSVELIYRGLQFQKI</sequence>
<dbReference type="CDD" id="cd10017">
    <property type="entry name" value="B3_DNA"/>
    <property type="match status" value="1"/>
</dbReference>
<dbReference type="Proteomes" id="UP000541444">
    <property type="component" value="Unassembled WGS sequence"/>
</dbReference>
<evidence type="ECO:0000256" key="7">
    <source>
        <dbReference type="SAM" id="MobiDB-lite"/>
    </source>
</evidence>
<keyword evidence="6" id="KW-0175">Coiled coil</keyword>
<evidence type="ECO:0000256" key="2">
    <source>
        <dbReference type="ARBA" id="ARBA00023015"/>
    </source>
</evidence>
<dbReference type="EMBL" id="JACGCM010001002">
    <property type="protein sequence ID" value="KAF6163073.1"/>
    <property type="molecule type" value="Genomic_DNA"/>
</dbReference>
<dbReference type="GO" id="GO:0005634">
    <property type="term" value="C:nucleus"/>
    <property type="evidence" value="ECO:0007669"/>
    <property type="project" value="UniProtKB-SubCell"/>
</dbReference>
<evidence type="ECO:0000256" key="6">
    <source>
        <dbReference type="SAM" id="Coils"/>
    </source>
</evidence>
<keyword evidence="4" id="KW-0804">Transcription</keyword>
<dbReference type="PANTHER" id="PTHR48258">
    <property type="entry name" value="DUF4218 DOMAIN-CONTAINING PROTEIN-RELATED"/>
    <property type="match status" value="1"/>
</dbReference>
<evidence type="ECO:0000313" key="10">
    <source>
        <dbReference type="Proteomes" id="UP000541444"/>
    </source>
</evidence>
<feature type="region of interest" description="Disordered" evidence="7">
    <location>
        <begin position="648"/>
        <end position="676"/>
    </location>
</feature>
<reference evidence="9 10" key="1">
    <citation type="journal article" date="2020" name="IScience">
        <title>Genome Sequencing of the Endangered Kingdonia uniflora (Circaeasteraceae, Ranunculales) Reveals Potential Mechanisms of Evolutionary Specialization.</title>
        <authorList>
            <person name="Sun Y."/>
            <person name="Deng T."/>
            <person name="Zhang A."/>
            <person name="Moore M.J."/>
            <person name="Landis J.B."/>
            <person name="Lin N."/>
            <person name="Zhang H."/>
            <person name="Zhang X."/>
            <person name="Huang J."/>
            <person name="Zhang X."/>
            <person name="Sun H."/>
            <person name="Wang H."/>
        </authorList>
    </citation>
    <scope>NUCLEOTIDE SEQUENCE [LARGE SCALE GENOMIC DNA]</scope>
    <source>
        <strain evidence="9">TB1705</strain>
        <tissue evidence="9">Leaf</tissue>
    </source>
</reference>
<evidence type="ECO:0000259" key="8">
    <source>
        <dbReference type="PROSITE" id="PS50863"/>
    </source>
</evidence>
<evidence type="ECO:0000256" key="3">
    <source>
        <dbReference type="ARBA" id="ARBA00023125"/>
    </source>
</evidence>
<accession>A0A7J7N7L4</accession>
<keyword evidence="2" id="KW-0805">Transcription regulation</keyword>
<evidence type="ECO:0000313" key="9">
    <source>
        <dbReference type="EMBL" id="KAF6163073.1"/>
    </source>
</evidence>
<dbReference type="OrthoDB" id="1063785at2759"/>
<comment type="caution">
    <text evidence="9">The sequence shown here is derived from an EMBL/GenBank/DDBJ whole genome shotgun (WGS) entry which is preliminary data.</text>
</comment>
<proteinExistence type="predicted"/>
<dbReference type="Pfam" id="PF13952">
    <property type="entry name" value="DUF4216"/>
    <property type="match status" value="1"/>
</dbReference>
<feature type="domain" description="TF-B3" evidence="8">
    <location>
        <begin position="1"/>
        <end position="88"/>
    </location>
</feature>
<dbReference type="InterPro" id="IPR004252">
    <property type="entry name" value="Probable_transposase_24"/>
</dbReference>
<name>A0A7J7N7L4_9MAGN</name>